<keyword evidence="7" id="KW-1185">Reference proteome</keyword>
<dbReference type="AlphaFoldDB" id="A0A5P2B433"/>
<dbReference type="GO" id="GO:0046677">
    <property type="term" value="P:response to antibiotic"/>
    <property type="evidence" value="ECO:0007669"/>
    <property type="project" value="UniProtKB-KW"/>
</dbReference>
<comment type="catalytic activity">
    <reaction evidence="3">
        <text>spectinomycin + ATP = 9-O-adenylylspectinomycin + diphosphate</text>
        <dbReference type="Rhea" id="RHEA:63228"/>
        <dbReference type="ChEBI" id="CHEBI:30616"/>
        <dbReference type="ChEBI" id="CHEBI:33019"/>
        <dbReference type="ChEBI" id="CHEBI:146260"/>
        <dbReference type="ChEBI" id="CHEBI:146261"/>
    </reaction>
</comment>
<proteinExistence type="predicted"/>
<accession>A0A5P2B433</accession>
<dbReference type="RefSeq" id="WP_150164051.1">
    <property type="nucleotide sequence ID" value="NZ_CP029193.1"/>
</dbReference>
<reference evidence="6 7" key="1">
    <citation type="submission" date="2018-05" db="EMBL/GenBank/DDBJ databases">
        <title>Streptomyces venezuelae.</title>
        <authorList>
            <person name="Kim W."/>
            <person name="Lee N."/>
            <person name="Cho B.-K."/>
        </authorList>
    </citation>
    <scope>NUCLEOTIDE SEQUENCE [LARGE SCALE GENOMIC DNA]</scope>
    <source>
        <strain evidence="6 7">ATCC 14583</strain>
    </source>
</reference>
<dbReference type="NCBIfam" id="NF010309">
    <property type="entry name" value="PRK13746.1"/>
    <property type="match status" value="1"/>
</dbReference>
<evidence type="ECO:0000256" key="3">
    <source>
        <dbReference type="ARBA" id="ARBA00047831"/>
    </source>
</evidence>
<dbReference type="OrthoDB" id="7058480at2"/>
<evidence type="ECO:0000259" key="4">
    <source>
        <dbReference type="Pfam" id="PF01909"/>
    </source>
</evidence>
<evidence type="ECO:0000259" key="5">
    <source>
        <dbReference type="Pfam" id="PF13427"/>
    </source>
</evidence>
<dbReference type="Pfam" id="PF01909">
    <property type="entry name" value="NTP_transf_2"/>
    <property type="match status" value="1"/>
</dbReference>
<dbReference type="InterPro" id="IPR025184">
    <property type="entry name" value="AadA_C"/>
</dbReference>
<evidence type="ECO:0000256" key="1">
    <source>
        <dbReference type="ARBA" id="ARBA00022679"/>
    </source>
</evidence>
<feature type="domain" description="Adenylyltransferase AadA C-terminal" evidence="5">
    <location>
        <begin position="145"/>
        <end position="245"/>
    </location>
</feature>
<protein>
    <submittedName>
        <fullName evidence="6">Nucleotidyltransferase</fullName>
    </submittedName>
</protein>
<dbReference type="InterPro" id="IPR043519">
    <property type="entry name" value="NT_sf"/>
</dbReference>
<dbReference type="Proteomes" id="UP000323046">
    <property type="component" value="Chromosome"/>
</dbReference>
<keyword evidence="2" id="KW-0046">Antibiotic resistance</keyword>
<name>A0A5P2B433_STRVZ</name>
<evidence type="ECO:0000313" key="6">
    <source>
        <dbReference type="EMBL" id="QES25245.1"/>
    </source>
</evidence>
<dbReference type="Pfam" id="PF13427">
    <property type="entry name" value="AadA_C"/>
    <property type="match status" value="1"/>
</dbReference>
<dbReference type="GO" id="GO:0070566">
    <property type="term" value="F:adenylyltransferase activity"/>
    <property type="evidence" value="ECO:0007669"/>
    <property type="project" value="InterPro"/>
</dbReference>
<dbReference type="PIRSF" id="PIRSF000819">
    <property type="entry name" value="Streptomycin_3-adenylyltransf"/>
    <property type="match status" value="1"/>
</dbReference>
<organism evidence="6 7">
    <name type="scientific">Streptomyces venezuelae</name>
    <dbReference type="NCBI Taxonomy" id="54571"/>
    <lineage>
        <taxon>Bacteria</taxon>
        <taxon>Bacillati</taxon>
        <taxon>Actinomycetota</taxon>
        <taxon>Actinomycetes</taxon>
        <taxon>Kitasatosporales</taxon>
        <taxon>Streptomycetaceae</taxon>
        <taxon>Streptomyces</taxon>
    </lineage>
</organism>
<dbReference type="EMBL" id="CP029193">
    <property type="protein sequence ID" value="QES25245.1"/>
    <property type="molecule type" value="Genomic_DNA"/>
</dbReference>
<dbReference type="InterPro" id="IPR024172">
    <property type="entry name" value="AadA/Aad9"/>
</dbReference>
<evidence type="ECO:0000256" key="2">
    <source>
        <dbReference type="ARBA" id="ARBA00023251"/>
    </source>
</evidence>
<feature type="domain" description="Polymerase nucleotidyl transferase" evidence="4">
    <location>
        <begin position="21"/>
        <end position="92"/>
    </location>
</feature>
<dbReference type="InterPro" id="IPR002934">
    <property type="entry name" value="Polymerase_NTP_transf_dom"/>
</dbReference>
<evidence type="ECO:0000313" key="7">
    <source>
        <dbReference type="Proteomes" id="UP000323046"/>
    </source>
</evidence>
<gene>
    <name evidence="6" type="ORF">DEJ47_01125</name>
</gene>
<dbReference type="CDD" id="cd05403">
    <property type="entry name" value="NT_KNTase_like"/>
    <property type="match status" value="1"/>
</dbReference>
<dbReference type="SUPFAM" id="SSF81301">
    <property type="entry name" value="Nucleotidyltransferase"/>
    <property type="match status" value="1"/>
</dbReference>
<sequence length="286" mass="31252">MTQTDDVVRLVRGVLGDADLVGVYPHGSAVLGGLRPHSDLDLFVLARRPTTAGQRQALTDGLLALSGSGAPGESLRPVELTVAVQDDIRPWTYPPRSEFQYGEWLRDAYLRGLTPEPGPDPDLALLLTMVLRGRAVLRGPSPEHVLAPVPRADLNRAMAAGVPGLLAELDTDTRNVLLTLARIWTTLATGDITSKDAAADWVLARVPAEHRPVLARARAIYLGLREERWDDLLPQVEPHAQHVVREIERLSRTSCTPLITGRVHVPTGTRPIDIRRTPGEAPRRPC</sequence>
<keyword evidence="1 6" id="KW-0808">Transferase</keyword>